<proteinExistence type="predicted"/>
<feature type="compositionally biased region" description="Pro residues" evidence="1">
    <location>
        <begin position="145"/>
        <end position="155"/>
    </location>
</feature>
<sequence>MNRMHAARTPAPCPKPRPRPHRKPASAALTTLLATAAALVATTHAAPADATVPPPAATPPPPEPAAAAPLPGGAPALSPTADGGVAPVTMPAAEVAADPGNGGTQAAPPPRGPSAPAVSGPPSPLPGTLAGLAPSAAAAGVGGLLPPPAPNPAVPPNTAVPQTDPAPGTDGEPAPPAAETDPPADDPPADDPAGAVSGVLTAAVPDMPKSVRLTQQVAEGFLRANGVRWRSTGGCSDRARRTCTSFDGLRWGTLKGLLDFQAASGCPVTITGGTETGHAGGPRSHGSGHKLDIATGRCVDTAIRRYPYRGVRGDGARLYRSPDGALFARERDHWDITFP</sequence>
<feature type="compositionally biased region" description="Low complexity" evidence="1">
    <location>
        <begin position="156"/>
        <end position="181"/>
    </location>
</feature>
<organism evidence="3 4">
    <name type="scientific">Actinomadura violacea</name>
    <dbReference type="NCBI Taxonomy" id="2819934"/>
    <lineage>
        <taxon>Bacteria</taxon>
        <taxon>Bacillati</taxon>
        <taxon>Actinomycetota</taxon>
        <taxon>Actinomycetes</taxon>
        <taxon>Streptosporangiales</taxon>
        <taxon>Thermomonosporaceae</taxon>
        <taxon>Actinomadura</taxon>
    </lineage>
</organism>
<feature type="compositionally biased region" description="Low complexity" evidence="1">
    <location>
        <begin position="65"/>
        <end position="81"/>
    </location>
</feature>
<feature type="compositionally biased region" description="Low complexity" evidence="1">
    <location>
        <begin position="126"/>
        <end position="139"/>
    </location>
</feature>
<feature type="region of interest" description="Disordered" evidence="1">
    <location>
        <begin position="45"/>
        <end position="196"/>
    </location>
</feature>
<feature type="compositionally biased region" description="Pro residues" evidence="1">
    <location>
        <begin position="52"/>
        <end position="64"/>
    </location>
</feature>
<dbReference type="Proteomes" id="UP000680206">
    <property type="component" value="Unassembled WGS sequence"/>
</dbReference>
<protein>
    <submittedName>
        <fullName evidence="3">Uncharacterized protein</fullName>
    </submittedName>
</protein>
<feature type="chain" id="PRO_5045992306" evidence="2">
    <location>
        <begin position="46"/>
        <end position="339"/>
    </location>
</feature>
<keyword evidence="2" id="KW-0732">Signal</keyword>
<reference evidence="3 4" key="1">
    <citation type="submission" date="2021-03" db="EMBL/GenBank/DDBJ databases">
        <title>Actinomadura violae sp. nov., isolated from lichen in Thailand.</title>
        <authorList>
            <person name="Kanchanasin P."/>
            <person name="Saeng-In P."/>
            <person name="Phongsopitanun W."/>
            <person name="Yuki M."/>
            <person name="Kudo T."/>
            <person name="Ohkuma M."/>
            <person name="Tanasupawat S."/>
        </authorList>
    </citation>
    <scope>NUCLEOTIDE SEQUENCE [LARGE SCALE GENOMIC DNA]</scope>
    <source>
        <strain evidence="3 4">LCR2-06</strain>
    </source>
</reference>
<feature type="signal peptide" evidence="2">
    <location>
        <begin position="1"/>
        <end position="45"/>
    </location>
</feature>
<dbReference type="EMBL" id="JAGEPF010000017">
    <property type="protein sequence ID" value="MBO2461400.1"/>
    <property type="molecule type" value="Genomic_DNA"/>
</dbReference>
<feature type="compositionally biased region" description="Pro residues" evidence="1">
    <location>
        <begin position="107"/>
        <end position="125"/>
    </location>
</feature>
<accession>A0ABS3RXC4</accession>
<comment type="caution">
    <text evidence="3">The sequence shown here is derived from an EMBL/GenBank/DDBJ whole genome shotgun (WGS) entry which is preliminary data.</text>
</comment>
<feature type="region of interest" description="Disordered" evidence="1">
    <location>
        <begin position="1"/>
        <end position="27"/>
    </location>
</feature>
<evidence type="ECO:0000313" key="3">
    <source>
        <dbReference type="EMBL" id="MBO2461400.1"/>
    </source>
</evidence>
<dbReference type="RefSeq" id="WP_208244747.1">
    <property type="nucleotide sequence ID" value="NZ_JAGEPF010000017.1"/>
</dbReference>
<keyword evidence="4" id="KW-1185">Reference proteome</keyword>
<gene>
    <name evidence="3" type="ORF">J4709_27845</name>
</gene>
<evidence type="ECO:0000256" key="1">
    <source>
        <dbReference type="SAM" id="MobiDB-lite"/>
    </source>
</evidence>
<name>A0ABS3RXC4_9ACTN</name>
<evidence type="ECO:0000256" key="2">
    <source>
        <dbReference type="SAM" id="SignalP"/>
    </source>
</evidence>
<evidence type="ECO:0000313" key="4">
    <source>
        <dbReference type="Proteomes" id="UP000680206"/>
    </source>
</evidence>